<protein>
    <recommendedName>
        <fullName evidence="4 6">Nitrogenase-stabilizing/protective protein NifW</fullName>
    </recommendedName>
</protein>
<evidence type="ECO:0000256" key="5">
    <source>
        <dbReference type="ARBA" id="ARBA00023231"/>
    </source>
</evidence>
<evidence type="ECO:0000313" key="7">
    <source>
        <dbReference type="EMBL" id="AEH63141.1"/>
    </source>
</evidence>
<evidence type="ECO:0000256" key="4">
    <source>
        <dbReference type="ARBA" id="ARBA00016274"/>
    </source>
</evidence>
<evidence type="ECO:0000256" key="1">
    <source>
        <dbReference type="ARBA" id="ARBA00002247"/>
    </source>
</evidence>
<dbReference type="KEGG" id="zmm:Zmob_1318"/>
<dbReference type="InterPro" id="IPR004893">
    <property type="entry name" value="NifW"/>
</dbReference>
<dbReference type="AlphaFoldDB" id="A0A0H3G7M2"/>
<organism evidence="7 8">
    <name type="scientific">Zymomonas mobilis subsp. mobilis (strain ATCC 10988 / DSM 424 / LMG 404 / NCIMB 8938 / NRRL B-806 / ZM1)</name>
    <dbReference type="NCBI Taxonomy" id="555217"/>
    <lineage>
        <taxon>Bacteria</taxon>
        <taxon>Pseudomonadati</taxon>
        <taxon>Pseudomonadota</taxon>
        <taxon>Alphaproteobacteria</taxon>
        <taxon>Sphingomonadales</taxon>
        <taxon>Zymomonadaceae</taxon>
        <taxon>Zymomonas</taxon>
    </lineage>
</organism>
<evidence type="ECO:0000313" key="8">
    <source>
        <dbReference type="Proteomes" id="UP000001494"/>
    </source>
</evidence>
<dbReference type="GO" id="GO:0009399">
    <property type="term" value="P:nitrogen fixation"/>
    <property type="evidence" value="ECO:0007669"/>
    <property type="project" value="UniProtKB-UniRule"/>
</dbReference>
<evidence type="ECO:0000256" key="2">
    <source>
        <dbReference type="ARBA" id="ARBA00008351"/>
    </source>
</evidence>
<name>A0A0H3G7M2_ZYMMA</name>
<accession>A0A0H3G7M2</accession>
<dbReference type="OrthoDB" id="9811868at2"/>
<evidence type="ECO:0000256" key="6">
    <source>
        <dbReference type="HAMAP-Rule" id="MF_00529"/>
    </source>
</evidence>
<dbReference type="EMBL" id="CP002850">
    <property type="protein sequence ID" value="AEH63141.1"/>
    <property type="molecule type" value="Genomic_DNA"/>
</dbReference>
<dbReference type="PIRSF" id="PIRSF005790">
    <property type="entry name" value="NifW"/>
    <property type="match status" value="1"/>
</dbReference>
<dbReference type="RefSeq" id="WP_014500993.1">
    <property type="nucleotide sequence ID" value="NC_017262.1"/>
</dbReference>
<dbReference type="Proteomes" id="UP000001494">
    <property type="component" value="Chromosome"/>
</dbReference>
<dbReference type="Pfam" id="PF03206">
    <property type="entry name" value="NifW"/>
    <property type="match status" value="1"/>
</dbReference>
<dbReference type="HOGENOM" id="CLU_145318_1_0_5"/>
<reference evidence="7 8" key="1">
    <citation type="journal article" date="2011" name="J. Bacteriol.">
        <title>Genome sequence of the ethanol-producing Zymomonas mobilis subsp. mobilis lectotype strain ATCC 10988.</title>
        <authorList>
            <person name="Pappas K.M."/>
            <person name="Kouvelis V.N."/>
            <person name="Saunders E."/>
            <person name="Brettin T.S."/>
            <person name="Bruce D."/>
            <person name="Detter C."/>
            <person name="Balakireva M."/>
            <person name="Han C.S."/>
            <person name="Savvakis G."/>
            <person name="Kyrpides N.C."/>
            <person name="Typas M.A."/>
        </authorList>
    </citation>
    <scope>NUCLEOTIDE SEQUENCE [LARGE SCALE GENOMIC DNA]</scope>
    <source>
        <strain evidence="8">ATCC 10988 / DSM 424 / CCUG 17860 / LMG 404 / NCIMB 8938 / NRRL B-806 / ZM1</strain>
    </source>
</reference>
<comment type="similarity">
    <text evidence="2 6">Belongs to the NifW family.</text>
</comment>
<dbReference type="eggNOG" id="ENOG50330W8">
    <property type="taxonomic scope" value="Bacteria"/>
</dbReference>
<comment type="function">
    <text evidence="1 6">May protect the nitrogenase Fe-Mo protein from oxidative damage.</text>
</comment>
<proteinExistence type="inferred from homology"/>
<sequence>MSFADTLRQLSSAEDFFSALHVDYDPQILNVARLHILRKMRLYLEADKGDLADESLQKQQYQHYLAQAYNDFVHSSPIKERLFKVHQEAVKPVKLPMVKLTSLTIPPE</sequence>
<keyword evidence="5 6" id="KW-0535">Nitrogen fixation</keyword>
<gene>
    <name evidence="6" type="primary">nifW</name>
    <name evidence="7" type="ordered locus">Zmob_1318</name>
</gene>
<comment type="subunit">
    <text evidence="3 6">Homotrimer; associates with NifD.</text>
</comment>
<evidence type="ECO:0000256" key="3">
    <source>
        <dbReference type="ARBA" id="ARBA00011284"/>
    </source>
</evidence>
<dbReference type="HAMAP" id="MF_00529">
    <property type="entry name" value="NifW"/>
    <property type="match status" value="1"/>
</dbReference>